<feature type="region of interest" description="Disordered" evidence="1">
    <location>
        <begin position="108"/>
        <end position="178"/>
    </location>
</feature>
<reference evidence="2" key="1">
    <citation type="submission" date="2021-03" db="EMBL/GenBank/DDBJ databases">
        <authorList>
            <person name="Li Z."/>
            <person name="Yang C."/>
        </authorList>
    </citation>
    <scope>NUCLEOTIDE SEQUENCE</scope>
    <source>
        <strain evidence="2">Dzin_1.0</strain>
        <tissue evidence="2">Leaf</tissue>
    </source>
</reference>
<evidence type="ECO:0000313" key="3">
    <source>
        <dbReference type="Proteomes" id="UP001085076"/>
    </source>
</evidence>
<feature type="compositionally biased region" description="Polar residues" evidence="1">
    <location>
        <begin position="47"/>
        <end position="66"/>
    </location>
</feature>
<keyword evidence="3" id="KW-1185">Reference proteome</keyword>
<gene>
    <name evidence="2" type="ORF">J5N97_002845</name>
</gene>
<organism evidence="2 3">
    <name type="scientific">Dioscorea zingiberensis</name>
    <dbReference type="NCBI Taxonomy" id="325984"/>
    <lineage>
        <taxon>Eukaryota</taxon>
        <taxon>Viridiplantae</taxon>
        <taxon>Streptophyta</taxon>
        <taxon>Embryophyta</taxon>
        <taxon>Tracheophyta</taxon>
        <taxon>Spermatophyta</taxon>
        <taxon>Magnoliopsida</taxon>
        <taxon>Liliopsida</taxon>
        <taxon>Dioscoreales</taxon>
        <taxon>Dioscoreaceae</taxon>
        <taxon>Dioscorea</taxon>
    </lineage>
</organism>
<reference evidence="2" key="2">
    <citation type="journal article" date="2022" name="Hortic Res">
        <title>The genome of Dioscorea zingiberensis sheds light on the biosynthesis, origin and evolution of the medicinally important diosgenin saponins.</title>
        <authorList>
            <person name="Li Y."/>
            <person name="Tan C."/>
            <person name="Li Z."/>
            <person name="Guo J."/>
            <person name="Li S."/>
            <person name="Chen X."/>
            <person name="Wang C."/>
            <person name="Dai X."/>
            <person name="Yang H."/>
            <person name="Song W."/>
            <person name="Hou L."/>
            <person name="Xu J."/>
            <person name="Tong Z."/>
            <person name="Xu A."/>
            <person name="Yuan X."/>
            <person name="Wang W."/>
            <person name="Yang Q."/>
            <person name="Chen L."/>
            <person name="Sun Z."/>
            <person name="Wang K."/>
            <person name="Pan B."/>
            <person name="Chen J."/>
            <person name="Bao Y."/>
            <person name="Liu F."/>
            <person name="Qi X."/>
            <person name="Gang D.R."/>
            <person name="Wen J."/>
            <person name="Li J."/>
        </authorList>
    </citation>
    <scope>NUCLEOTIDE SEQUENCE</scope>
    <source>
        <strain evidence="2">Dzin_1.0</strain>
    </source>
</reference>
<protein>
    <submittedName>
        <fullName evidence="2">Uncharacterized protein</fullName>
    </submittedName>
</protein>
<comment type="caution">
    <text evidence="2">The sequence shown here is derived from an EMBL/GenBank/DDBJ whole genome shotgun (WGS) entry which is preliminary data.</text>
</comment>
<dbReference type="Proteomes" id="UP001085076">
    <property type="component" value="Miscellaneous, Linkage group lg01"/>
</dbReference>
<dbReference type="AlphaFoldDB" id="A0A9D5D4N8"/>
<evidence type="ECO:0000256" key="1">
    <source>
        <dbReference type="SAM" id="MobiDB-lite"/>
    </source>
</evidence>
<feature type="compositionally biased region" description="Polar residues" evidence="1">
    <location>
        <begin position="168"/>
        <end position="178"/>
    </location>
</feature>
<sequence length="178" mass="19476">MASSKRGDNGDSRDLAKSKEKEGVAALQFENQRGEVGGNKKLPKRGSVTTQMQASTVKGNRACGTTQRKDLTSKSCTKTIQNDDSSSHPSRMTVRWMPDSTSQVFHTQESGVTRVDVNPPMQQNRQEGRLAPSRYLGGKSQDETRGKGNRKLSQLPHSVGNVAEQNKRISCTSIGQKN</sequence>
<dbReference type="EMBL" id="JAGGNH010000001">
    <property type="protein sequence ID" value="KAJ0984489.1"/>
    <property type="molecule type" value="Genomic_DNA"/>
</dbReference>
<evidence type="ECO:0000313" key="2">
    <source>
        <dbReference type="EMBL" id="KAJ0984489.1"/>
    </source>
</evidence>
<name>A0A9D5D4N8_9LILI</name>
<feature type="compositionally biased region" description="Polar residues" evidence="1">
    <location>
        <begin position="73"/>
        <end position="90"/>
    </location>
</feature>
<feature type="region of interest" description="Disordered" evidence="1">
    <location>
        <begin position="1"/>
        <end position="94"/>
    </location>
</feature>
<accession>A0A9D5D4N8</accession>
<feature type="compositionally biased region" description="Basic and acidic residues" evidence="1">
    <location>
        <begin position="1"/>
        <end position="23"/>
    </location>
</feature>
<proteinExistence type="predicted"/>